<feature type="region of interest" description="Disordered" evidence="1">
    <location>
        <begin position="75"/>
        <end position="94"/>
    </location>
</feature>
<organism evidence="2 3">
    <name type="scientific">Aureococcus anophagefferens</name>
    <name type="common">Harmful bloom alga</name>
    <dbReference type="NCBI Taxonomy" id="44056"/>
    <lineage>
        <taxon>Eukaryota</taxon>
        <taxon>Sar</taxon>
        <taxon>Stramenopiles</taxon>
        <taxon>Ochrophyta</taxon>
        <taxon>Pelagophyceae</taxon>
        <taxon>Pelagomonadales</taxon>
        <taxon>Pelagomonadaceae</taxon>
        <taxon>Aureococcus</taxon>
    </lineage>
</organism>
<evidence type="ECO:0000313" key="3">
    <source>
        <dbReference type="Proteomes" id="UP001363151"/>
    </source>
</evidence>
<evidence type="ECO:0000256" key="1">
    <source>
        <dbReference type="SAM" id="MobiDB-lite"/>
    </source>
</evidence>
<dbReference type="Proteomes" id="UP001363151">
    <property type="component" value="Unassembled WGS sequence"/>
</dbReference>
<proteinExistence type="predicted"/>
<feature type="compositionally biased region" description="Basic residues" evidence="1">
    <location>
        <begin position="167"/>
        <end position="178"/>
    </location>
</feature>
<feature type="compositionally biased region" description="Basic residues" evidence="1">
    <location>
        <begin position="148"/>
        <end position="157"/>
    </location>
</feature>
<feature type="region of interest" description="Disordered" evidence="1">
    <location>
        <begin position="142"/>
        <end position="178"/>
    </location>
</feature>
<accession>A0ABR1G8G3</accession>
<evidence type="ECO:0000313" key="2">
    <source>
        <dbReference type="EMBL" id="KAK7249458.1"/>
    </source>
</evidence>
<feature type="region of interest" description="Disordered" evidence="1">
    <location>
        <begin position="340"/>
        <end position="365"/>
    </location>
</feature>
<name>A0ABR1G8G3_AURAN</name>
<comment type="caution">
    <text evidence="2">The sequence shown here is derived from an EMBL/GenBank/DDBJ whole genome shotgun (WGS) entry which is preliminary data.</text>
</comment>
<feature type="compositionally biased region" description="Acidic residues" evidence="1">
    <location>
        <begin position="345"/>
        <end position="355"/>
    </location>
</feature>
<sequence length="365" mass="37721">MDATLSALLQKMLCADNALRVAAEAEYASLLQADPTAVAAALVGVCCGGGVAYESLLGLTLLRRVVGTAWHAVDASARGPPRRQRSSRALDRDRAGGATAAARGRCDCCAALVQYGLGLDANDPDAAACVLAWAPLLASDGGDATRRAAPRRARRRGGVAAGARGGGARRRGAGGRPRRRAVRAEAVAAACGDLAFVAECEYPEHFAAAADAVASAVATLANAARGGHAAACRDILAALATLLDEPLAVADGVPAVEGAGAWRRTSNPSATPARASWAPATRRRTSRVALEVLGALLEAAMYWRRARRRAAPARRGPAACLGCLARGFRDLDVAEWAAAPPFPRDDEDFERESEDAASTTRPGER</sequence>
<evidence type="ECO:0008006" key="4">
    <source>
        <dbReference type="Google" id="ProtNLM"/>
    </source>
</evidence>
<dbReference type="EMBL" id="JBBJCI010000078">
    <property type="protein sequence ID" value="KAK7249458.1"/>
    <property type="molecule type" value="Genomic_DNA"/>
</dbReference>
<keyword evidence="3" id="KW-1185">Reference proteome</keyword>
<reference evidence="2 3" key="1">
    <citation type="submission" date="2024-03" db="EMBL/GenBank/DDBJ databases">
        <title>Aureococcus anophagefferens CCMP1851 and Kratosvirus quantuckense: Draft genome of a second virus-susceptible host strain in the model system.</title>
        <authorList>
            <person name="Chase E."/>
            <person name="Truchon A.R."/>
            <person name="Schepens W."/>
            <person name="Wilhelm S.W."/>
        </authorList>
    </citation>
    <scope>NUCLEOTIDE SEQUENCE [LARGE SCALE GENOMIC DNA]</scope>
    <source>
        <strain evidence="2 3">CCMP1851</strain>
    </source>
</reference>
<protein>
    <recommendedName>
        <fullName evidence="4">Importin N-terminal domain-containing protein</fullName>
    </recommendedName>
</protein>
<gene>
    <name evidence="2" type="ORF">SO694_00049110</name>
</gene>